<comment type="caution">
    <text evidence="3">The sequence shown here is derived from an EMBL/GenBank/DDBJ whole genome shotgun (WGS) entry which is preliminary data.</text>
</comment>
<dbReference type="SUPFAM" id="SSF46689">
    <property type="entry name" value="Homeodomain-like"/>
    <property type="match status" value="1"/>
</dbReference>
<dbReference type="EMBL" id="MBEW02000072">
    <property type="protein sequence ID" value="RDY20319.1"/>
    <property type="molecule type" value="Genomic_DNA"/>
</dbReference>
<dbReference type="AlphaFoldDB" id="A0A371III2"/>
<reference evidence="3 4" key="1">
    <citation type="journal article" date="2016" name="Genome Announc.">
        <title>Draft Genome Sequence of Criibacterium bergeronii gen. nov., sp. nov., Strain CCRI-22567T, Isolated from a Vaginal Sample from a Woman with Bacterial Vaginosis.</title>
        <authorList>
            <person name="Maheux A.F."/>
            <person name="Berube E."/>
            <person name="Boudreau D.K."/>
            <person name="Raymond F."/>
            <person name="Corbeil J."/>
            <person name="Roy P.H."/>
            <person name="Boissinot M."/>
            <person name="Omar R.F."/>
        </authorList>
    </citation>
    <scope>NUCLEOTIDE SEQUENCE [LARGE SCALE GENOMIC DNA]</scope>
    <source>
        <strain evidence="3 4">CCRI-22567</strain>
    </source>
</reference>
<dbReference type="RefSeq" id="WP_068912989.1">
    <property type="nucleotide sequence ID" value="NZ_MBEW02000072.1"/>
</dbReference>
<dbReference type="InterPro" id="IPR025959">
    <property type="entry name" value="Winged_HTH_dom"/>
</dbReference>
<evidence type="ECO:0000313" key="4">
    <source>
        <dbReference type="Proteomes" id="UP000093352"/>
    </source>
</evidence>
<accession>A0A371III2</accession>
<dbReference type="Gene3D" id="1.10.1270.10">
    <property type="entry name" value="TrpR-like"/>
    <property type="match status" value="1"/>
</dbReference>
<name>A0A371III2_9FIRM</name>
<dbReference type="Proteomes" id="UP000093352">
    <property type="component" value="Unassembled WGS sequence"/>
</dbReference>
<proteinExistence type="predicted"/>
<keyword evidence="4" id="KW-1185">Reference proteome</keyword>
<evidence type="ECO:0000256" key="1">
    <source>
        <dbReference type="SAM" id="MobiDB-lite"/>
    </source>
</evidence>
<evidence type="ECO:0000313" key="3">
    <source>
        <dbReference type="EMBL" id="RDY20319.1"/>
    </source>
</evidence>
<dbReference type="InterPro" id="IPR009057">
    <property type="entry name" value="Homeodomain-like_sf"/>
</dbReference>
<dbReference type="Pfam" id="PF13592">
    <property type="entry name" value="HTH_33"/>
    <property type="match status" value="1"/>
</dbReference>
<feature type="domain" description="Winged helix-turn helix" evidence="2">
    <location>
        <begin position="103"/>
        <end position="159"/>
    </location>
</feature>
<feature type="compositionally biased region" description="Basic and acidic residues" evidence="1">
    <location>
        <begin position="148"/>
        <end position="163"/>
    </location>
</feature>
<gene>
    <name evidence="3" type="ORF">BBG48_010825</name>
</gene>
<feature type="region of interest" description="Disordered" evidence="1">
    <location>
        <begin position="140"/>
        <end position="163"/>
    </location>
</feature>
<sequence length="163" mass="19142">MNKIQITKEEYGIVKKLMKENKNKNVDKRLRAIALRYEGKSNSEIANITGFSNTWVTLLTKKFKKEGPYEFVKSKYKANNRSLSEEKEKEILKEFQKQAEKGQIVTVKDIKQAFDKKIGKDTGRGYIYMVLDRHNWRKVMPRSKHPKKASEEAIETSKKLTKR</sequence>
<organism evidence="3 4">
    <name type="scientific">Criibacterium bergeronii</name>
    <dbReference type="NCBI Taxonomy" id="1871336"/>
    <lineage>
        <taxon>Bacteria</taxon>
        <taxon>Bacillati</taxon>
        <taxon>Bacillota</taxon>
        <taxon>Clostridia</taxon>
        <taxon>Peptostreptococcales</taxon>
        <taxon>Filifactoraceae</taxon>
        <taxon>Criibacterium</taxon>
    </lineage>
</organism>
<dbReference type="InterPro" id="IPR038116">
    <property type="entry name" value="TrpR-like_sf"/>
</dbReference>
<evidence type="ECO:0000259" key="2">
    <source>
        <dbReference type="Pfam" id="PF13592"/>
    </source>
</evidence>
<protein>
    <recommendedName>
        <fullName evidence="2">Winged helix-turn helix domain-containing protein</fullName>
    </recommendedName>
</protein>